<name>A0ABV6DHJ7_9BACL</name>
<sequence length="370" mass="43522">MDIYSIFNGGNVKPQTYEKKILRQYLIQTGRIHRFQLKTNTGTRIKEIRTTQEFDRYVQTRNIFSELFINLDMEEREWYCCEFILGNDAWISKDENGVYRYFSKTRFGSTIGLNIFDVIEILFCGDQETGNAFQNARNKLAKILGLEGLRDEWKIQQWEKYQNNLEYVRGGRGELAQEYPELYQFIQKYRAILEYFNTHNEEGLFRSFSYQYEHVFFTSTNRIKEKLGISQSTVTRSINMLTLIGMLVKIPHHKLPRQLLEISNQILEYRSNRGYKGGKRITFYRVPKYDNETLESAEEIVKKLQAAGVWGSLISKEKVIKIFGEAKAKDVFLSDYVVKKADIAAAEDNHDIQTDDDLPLSDDDYDYIPF</sequence>
<dbReference type="RefSeq" id="WP_377469212.1">
    <property type="nucleotide sequence ID" value="NZ_JBHLWN010000026.1"/>
</dbReference>
<comment type="caution">
    <text evidence="1">The sequence shown here is derived from an EMBL/GenBank/DDBJ whole genome shotgun (WGS) entry which is preliminary data.</text>
</comment>
<proteinExistence type="predicted"/>
<dbReference type="EMBL" id="JBHLWN010000026">
    <property type="protein sequence ID" value="MFC0212121.1"/>
    <property type="molecule type" value="Genomic_DNA"/>
</dbReference>
<organism evidence="1 2">
    <name type="scientific">Paenibacillus chartarius</name>
    <dbReference type="NCBI Taxonomy" id="747481"/>
    <lineage>
        <taxon>Bacteria</taxon>
        <taxon>Bacillati</taxon>
        <taxon>Bacillota</taxon>
        <taxon>Bacilli</taxon>
        <taxon>Bacillales</taxon>
        <taxon>Paenibacillaceae</taxon>
        <taxon>Paenibacillus</taxon>
    </lineage>
</organism>
<keyword evidence="2" id="KW-1185">Reference proteome</keyword>
<accession>A0ABV6DHJ7</accession>
<evidence type="ECO:0000313" key="2">
    <source>
        <dbReference type="Proteomes" id="UP001589776"/>
    </source>
</evidence>
<reference evidence="1 2" key="1">
    <citation type="submission" date="2024-09" db="EMBL/GenBank/DDBJ databases">
        <authorList>
            <person name="Sun Q."/>
            <person name="Mori K."/>
        </authorList>
    </citation>
    <scope>NUCLEOTIDE SEQUENCE [LARGE SCALE GENOMIC DNA]</scope>
    <source>
        <strain evidence="1 2">CCM 7759</strain>
    </source>
</reference>
<dbReference type="Proteomes" id="UP001589776">
    <property type="component" value="Unassembled WGS sequence"/>
</dbReference>
<protein>
    <recommendedName>
        <fullName evidence="3">MarR family transcriptional regulator</fullName>
    </recommendedName>
</protein>
<evidence type="ECO:0008006" key="3">
    <source>
        <dbReference type="Google" id="ProtNLM"/>
    </source>
</evidence>
<evidence type="ECO:0000313" key="1">
    <source>
        <dbReference type="EMBL" id="MFC0212121.1"/>
    </source>
</evidence>
<gene>
    <name evidence="1" type="ORF">ACFFK0_06570</name>
</gene>